<dbReference type="Proteomes" id="UP001454036">
    <property type="component" value="Unassembled WGS sequence"/>
</dbReference>
<dbReference type="EMBL" id="BAABME010014611">
    <property type="protein sequence ID" value="GAA0187337.1"/>
    <property type="molecule type" value="Genomic_DNA"/>
</dbReference>
<keyword evidence="2" id="KW-1185">Reference proteome</keyword>
<evidence type="ECO:0000313" key="2">
    <source>
        <dbReference type="Proteomes" id="UP001454036"/>
    </source>
</evidence>
<evidence type="ECO:0000313" key="1">
    <source>
        <dbReference type="EMBL" id="GAA0187337.1"/>
    </source>
</evidence>
<reference evidence="1 2" key="1">
    <citation type="submission" date="2024-01" db="EMBL/GenBank/DDBJ databases">
        <title>The complete chloroplast genome sequence of Lithospermum erythrorhizon: insights into the phylogenetic relationship among Boraginaceae species and the maternal lineages of purple gromwells.</title>
        <authorList>
            <person name="Okada T."/>
            <person name="Watanabe K."/>
        </authorList>
    </citation>
    <scope>NUCLEOTIDE SEQUENCE [LARGE SCALE GENOMIC DNA]</scope>
</reference>
<gene>
    <name evidence="1" type="ORF">LIER_34625</name>
</gene>
<sequence length="158" mass="18739">MGVTNNNDNIEEDFDDVEAAGKSIDNKKTAQKSKKKQGIKENKKYTMNFYNRCYPNKIITKFEKMEEHKEIKRMDGLKTVRFFGMKKIKLRIHLDFIEWMCNKFNPTQLKVDLGEGKFLSLNELDVHRVYNLPRGPRKIELFRCAKEEDSTLRNELEV</sequence>
<dbReference type="AlphaFoldDB" id="A0AAV3S3H5"/>
<organism evidence="1 2">
    <name type="scientific">Lithospermum erythrorhizon</name>
    <name type="common">Purple gromwell</name>
    <name type="synonym">Lithospermum officinale var. erythrorhizon</name>
    <dbReference type="NCBI Taxonomy" id="34254"/>
    <lineage>
        <taxon>Eukaryota</taxon>
        <taxon>Viridiplantae</taxon>
        <taxon>Streptophyta</taxon>
        <taxon>Embryophyta</taxon>
        <taxon>Tracheophyta</taxon>
        <taxon>Spermatophyta</taxon>
        <taxon>Magnoliopsida</taxon>
        <taxon>eudicotyledons</taxon>
        <taxon>Gunneridae</taxon>
        <taxon>Pentapetalae</taxon>
        <taxon>asterids</taxon>
        <taxon>lamiids</taxon>
        <taxon>Boraginales</taxon>
        <taxon>Boraginaceae</taxon>
        <taxon>Boraginoideae</taxon>
        <taxon>Lithospermeae</taxon>
        <taxon>Lithospermum</taxon>
    </lineage>
</organism>
<proteinExistence type="predicted"/>
<protein>
    <submittedName>
        <fullName evidence="1">Uncharacterized protein</fullName>
    </submittedName>
</protein>
<name>A0AAV3S3H5_LITER</name>
<comment type="caution">
    <text evidence="1">The sequence shown here is derived from an EMBL/GenBank/DDBJ whole genome shotgun (WGS) entry which is preliminary data.</text>
</comment>
<accession>A0AAV3S3H5</accession>